<dbReference type="PANTHER" id="PTHR30545:SF2">
    <property type="entry name" value="SUGAR FERMENTATION STIMULATION PROTEIN A"/>
    <property type="match status" value="1"/>
</dbReference>
<feature type="domain" description="SfsA N-terminal OB" evidence="2">
    <location>
        <begin position="25"/>
        <end position="94"/>
    </location>
</feature>
<gene>
    <name evidence="3" type="ORF">RND15_13095</name>
</gene>
<dbReference type="Gene3D" id="3.40.1350.60">
    <property type="match status" value="1"/>
</dbReference>
<evidence type="ECO:0000259" key="2">
    <source>
        <dbReference type="Pfam" id="PF17746"/>
    </source>
</evidence>
<dbReference type="EMBL" id="JAVRFD010000005">
    <property type="protein sequence ID" value="MDT0543646.1"/>
    <property type="molecule type" value="Genomic_DNA"/>
</dbReference>
<comment type="caution">
    <text evidence="3">The sequence shown here is derived from an EMBL/GenBank/DDBJ whole genome shotgun (WGS) entry which is preliminary data.</text>
</comment>
<dbReference type="Proteomes" id="UP001180754">
    <property type="component" value="Unassembled WGS sequence"/>
</dbReference>
<accession>A0ABU2XCL5</accession>
<feature type="domain" description="Sugar fermentation stimulation protein C-terminal" evidence="1">
    <location>
        <begin position="100"/>
        <end position="241"/>
    </location>
</feature>
<proteinExistence type="predicted"/>
<dbReference type="InterPro" id="IPR040452">
    <property type="entry name" value="SfsA_C"/>
</dbReference>
<dbReference type="InterPro" id="IPR005224">
    <property type="entry name" value="SfsA"/>
</dbReference>
<dbReference type="Pfam" id="PF03749">
    <property type="entry name" value="SfsA"/>
    <property type="match status" value="1"/>
</dbReference>
<dbReference type="InterPro" id="IPR041465">
    <property type="entry name" value="SfsA_N"/>
</dbReference>
<protein>
    <submittedName>
        <fullName evidence="3">DNA/RNA nuclease SfsA</fullName>
    </submittedName>
</protein>
<dbReference type="PANTHER" id="PTHR30545">
    <property type="entry name" value="SUGAR FERMENTATION STIMULATION PROTEIN A"/>
    <property type="match status" value="1"/>
</dbReference>
<dbReference type="RefSeq" id="WP_311724055.1">
    <property type="nucleotide sequence ID" value="NZ_JAVRFD010000005.1"/>
</dbReference>
<reference evidence="3" key="1">
    <citation type="submission" date="2024-05" db="EMBL/GenBank/DDBJ databases">
        <title>30 novel species of actinomycetes from the DSMZ collection.</title>
        <authorList>
            <person name="Nouioui I."/>
        </authorList>
    </citation>
    <scope>NUCLEOTIDE SEQUENCE</scope>
    <source>
        <strain evidence="3">DSM 41529</strain>
    </source>
</reference>
<keyword evidence="4" id="KW-1185">Reference proteome</keyword>
<evidence type="ECO:0000313" key="3">
    <source>
        <dbReference type="EMBL" id="MDT0543646.1"/>
    </source>
</evidence>
<evidence type="ECO:0000313" key="4">
    <source>
        <dbReference type="Proteomes" id="UP001180754"/>
    </source>
</evidence>
<dbReference type="Pfam" id="PF17746">
    <property type="entry name" value="SfsA_N"/>
    <property type="match status" value="1"/>
</dbReference>
<evidence type="ECO:0000259" key="1">
    <source>
        <dbReference type="Pfam" id="PF03749"/>
    </source>
</evidence>
<dbReference type="Gene3D" id="2.40.50.580">
    <property type="match status" value="1"/>
</dbReference>
<sequence>MPAEDIHVTDGMIHFAAPLQPATIIRRPNRFIIEADITGTSVACHCPTTGRIGNFVLDGLPCLLSRNDNPARKTTHTVEAISLDPPDAPEPTWIGINQNAANRYIETALRHNLLTDMITARTVLCEQALGHSRLDFLVNDDTYIEVKTPLQHVQAPLGRHIRTRRQAPFDSTDRMIRHIGELGDSLGGHQRAILIVCFLYDNPGFQVGPNPSTRHAAVRTKVAAAVDQGVEIWQVNFLLDANGVRVGRQTELTAQFTQRPASPAGPH</sequence>
<name>A0ABU2XCL5_9ACTN</name>
<organism evidence="3 4">
    <name type="scientific">Streptomyces lonegramiae</name>
    <dbReference type="NCBI Taxonomy" id="3075524"/>
    <lineage>
        <taxon>Bacteria</taxon>
        <taxon>Bacillati</taxon>
        <taxon>Actinomycetota</taxon>
        <taxon>Actinomycetes</taxon>
        <taxon>Kitasatosporales</taxon>
        <taxon>Streptomycetaceae</taxon>
        <taxon>Streptomyces</taxon>
    </lineage>
</organism>